<dbReference type="GO" id="GO:0005524">
    <property type="term" value="F:ATP binding"/>
    <property type="evidence" value="ECO:0007669"/>
    <property type="project" value="UniProtKB-UniRule"/>
</dbReference>
<sequence length="439" mass="49254">MRFYFFYTPMKTAELYEIFKQHPTVSTDSRTILPDSIFFALKGQNFDGNKFAADSLQKGAKYAIVDNPQYANDAHIILVDDVLKSLQKLARLHRQTLGIPVLAITGTNGKTTSKELIAAVLKNRFNLIFTQGNLNNHIGVPLTLLRMTPETQIAVIEMGANHPGEIAALCDIAQPDLGLVTNMGKAHLEGFGSFEGVVKTKTELYDFLRETGGKCFINTDNKLLLKQAEGLELLSYGNNETAQLRGEPEDSSYYLTAKILFPKGWLYFRSKLVGAYNFENIMAAARVGSYFDIDPLLIQKSVEKYEPTNNRSQLIQRGTNRIILDAYNANPTSMMASLQNFSQLAQKAKTVILGDMLELGEYSKEEHQKIADFIASQEFEQVFLIGPCFNQVDAGTKAKKFESIELLANYLFQQKQIKNNLILIKGSRGIRLEKILDNF</sequence>
<reference evidence="15 16" key="1">
    <citation type="submission" date="2018-04" db="EMBL/GenBank/DDBJ databases">
        <title>Genomic Encyclopedia of Archaeal and Bacterial Type Strains, Phase II (KMG-II): from individual species to whole genera.</title>
        <authorList>
            <person name="Goeker M."/>
        </authorList>
    </citation>
    <scope>NUCLEOTIDE SEQUENCE [LARGE SCALE GENOMIC DNA]</scope>
    <source>
        <strain evidence="15 16">DSM 28823</strain>
    </source>
</reference>
<dbReference type="PANTHER" id="PTHR43024:SF1">
    <property type="entry name" value="UDP-N-ACETYLMURAMOYL-TRIPEPTIDE--D-ALANYL-D-ALANINE LIGASE"/>
    <property type="match status" value="1"/>
</dbReference>
<dbReference type="NCBIfam" id="TIGR01143">
    <property type="entry name" value="murF"/>
    <property type="match status" value="1"/>
</dbReference>
<dbReference type="InterPro" id="IPR035911">
    <property type="entry name" value="MurE/MurF_N"/>
</dbReference>
<evidence type="ECO:0000256" key="2">
    <source>
        <dbReference type="ARBA" id="ARBA00022598"/>
    </source>
</evidence>
<dbReference type="GO" id="GO:0008766">
    <property type="term" value="F:UDP-N-acetylmuramoylalanyl-D-glutamyl-2,6-diaminopimelate-D-alanyl-D-alanine ligase activity"/>
    <property type="evidence" value="ECO:0007669"/>
    <property type="project" value="RHEA"/>
</dbReference>
<comment type="catalytic activity">
    <reaction evidence="10 11">
        <text>D-alanyl-D-alanine + UDP-N-acetyl-alpha-D-muramoyl-L-alanyl-gamma-D-glutamyl-meso-2,6-diaminopimelate + ATP = UDP-N-acetyl-alpha-D-muramoyl-L-alanyl-gamma-D-glutamyl-meso-2,6-diaminopimeloyl-D-alanyl-D-alanine + ADP + phosphate + H(+)</text>
        <dbReference type="Rhea" id="RHEA:28374"/>
        <dbReference type="ChEBI" id="CHEBI:15378"/>
        <dbReference type="ChEBI" id="CHEBI:30616"/>
        <dbReference type="ChEBI" id="CHEBI:43474"/>
        <dbReference type="ChEBI" id="CHEBI:57822"/>
        <dbReference type="ChEBI" id="CHEBI:61386"/>
        <dbReference type="ChEBI" id="CHEBI:83905"/>
        <dbReference type="ChEBI" id="CHEBI:456216"/>
        <dbReference type="EC" id="6.3.2.10"/>
    </reaction>
</comment>
<comment type="similarity">
    <text evidence="10">Belongs to the MurCDEF family. MurF subfamily.</text>
</comment>
<comment type="subcellular location">
    <subcellularLocation>
        <location evidence="10 11">Cytoplasm</location>
    </subcellularLocation>
</comment>
<dbReference type="Proteomes" id="UP000243525">
    <property type="component" value="Unassembled WGS sequence"/>
</dbReference>
<evidence type="ECO:0000259" key="12">
    <source>
        <dbReference type="Pfam" id="PF01225"/>
    </source>
</evidence>
<dbReference type="GO" id="GO:0047480">
    <property type="term" value="F:UDP-N-acetylmuramoyl-tripeptide-D-alanyl-D-alanine ligase activity"/>
    <property type="evidence" value="ECO:0007669"/>
    <property type="project" value="UniProtKB-UniRule"/>
</dbReference>
<keyword evidence="7 10" id="KW-0573">Peptidoglycan synthesis</keyword>
<evidence type="ECO:0000256" key="6">
    <source>
        <dbReference type="ARBA" id="ARBA00022960"/>
    </source>
</evidence>
<evidence type="ECO:0000256" key="4">
    <source>
        <dbReference type="ARBA" id="ARBA00022741"/>
    </source>
</evidence>
<comment type="caution">
    <text evidence="15">The sequence shown here is derived from an EMBL/GenBank/DDBJ whole genome shotgun (WGS) entry which is preliminary data.</text>
</comment>
<evidence type="ECO:0000256" key="3">
    <source>
        <dbReference type="ARBA" id="ARBA00022618"/>
    </source>
</evidence>
<evidence type="ECO:0000313" key="16">
    <source>
        <dbReference type="Proteomes" id="UP000243525"/>
    </source>
</evidence>
<keyword evidence="1 10" id="KW-0963">Cytoplasm</keyword>
<keyword evidence="9 10" id="KW-0961">Cell wall biogenesis/degradation</keyword>
<dbReference type="SUPFAM" id="SSF53623">
    <property type="entry name" value="MurD-like peptide ligases, catalytic domain"/>
    <property type="match status" value="1"/>
</dbReference>
<dbReference type="GO" id="GO:0051301">
    <property type="term" value="P:cell division"/>
    <property type="evidence" value="ECO:0007669"/>
    <property type="project" value="UniProtKB-KW"/>
</dbReference>
<evidence type="ECO:0000256" key="8">
    <source>
        <dbReference type="ARBA" id="ARBA00023306"/>
    </source>
</evidence>
<dbReference type="Pfam" id="PF08245">
    <property type="entry name" value="Mur_ligase_M"/>
    <property type="match status" value="1"/>
</dbReference>
<dbReference type="InterPro" id="IPR005863">
    <property type="entry name" value="UDP-N-AcMur_synth"/>
</dbReference>
<dbReference type="GO" id="GO:0005737">
    <property type="term" value="C:cytoplasm"/>
    <property type="evidence" value="ECO:0007669"/>
    <property type="project" value="UniProtKB-SubCell"/>
</dbReference>
<evidence type="ECO:0000259" key="14">
    <source>
        <dbReference type="Pfam" id="PF08245"/>
    </source>
</evidence>
<accession>A0A2T5C1L1</accession>
<dbReference type="RefSeq" id="WP_245915697.1">
    <property type="nucleotide sequence ID" value="NZ_QAAD01000008.1"/>
</dbReference>
<feature type="binding site" evidence="10">
    <location>
        <begin position="106"/>
        <end position="112"/>
    </location>
    <ligand>
        <name>ATP</name>
        <dbReference type="ChEBI" id="CHEBI:30616"/>
    </ligand>
</feature>
<dbReference type="HAMAP" id="MF_02019">
    <property type="entry name" value="MurF"/>
    <property type="match status" value="1"/>
</dbReference>
<evidence type="ECO:0000256" key="11">
    <source>
        <dbReference type="RuleBase" id="RU004136"/>
    </source>
</evidence>
<dbReference type="EC" id="6.3.2.10" evidence="10 11"/>
<feature type="domain" description="Mur ligase N-terminal catalytic" evidence="12">
    <location>
        <begin position="25"/>
        <end position="91"/>
    </location>
</feature>
<name>A0A2T5C1L1_9BACT</name>
<keyword evidence="8 10" id="KW-0131">Cell cycle</keyword>
<keyword evidence="5 10" id="KW-0067">ATP-binding</keyword>
<dbReference type="GO" id="GO:0009252">
    <property type="term" value="P:peptidoglycan biosynthetic process"/>
    <property type="evidence" value="ECO:0007669"/>
    <property type="project" value="UniProtKB-UniRule"/>
</dbReference>
<dbReference type="InterPro" id="IPR036615">
    <property type="entry name" value="Mur_ligase_C_dom_sf"/>
</dbReference>
<feature type="domain" description="Mur ligase C-terminal" evidence="13">
    <location>
        <begin position="311"/>
        <end position="428"/>
    </location>
</feature>
<dbReference type="InterPro" id="IPR004101">
    <property type="entry name" value="Mur_ligase_C"/>
</dbReference>
<keyword evidence="3 10" id="KW-0132">Cell division</keyword>
<comment type="pathway">
    <text evidence="10 11">Cell wall biogenesis; peptidoglycan biosynthesis.</text>
</comment>
<protein>
    <recommendedName>
        <fullName evidence="10 11">UDP-N-acetylmuramoyl-tripeptide--D-alanyl-D-alanine ligase</fullName>
        <ecNumber evidence="10 11">6.3.2.10</ecNumber>
    </recommendedName>
    <alternativeName>
        <fullName evidence="10">D-alanyl-D-alanine-adding enzyme</fullName>
    </alternativeName>
</protein>
<keyword evidence="4 10" id="KW-0547">Nucleotide-binding</keyword>
<keyword evidence="2 10" id="KW-0436">Ligase</keyword>
<dbReference type="PANTHER" id="PTHR43024">
    <property type="entry name" value="UDP-N-ACETYLMURAMOYL-TRIPEPTIDE--D-ALANYL-D-ALANINE LIGASE"/>
    <property type="match status" value="1"/>
</dbReference>
<evidence type="ECO:0000256" key="5">
    <source>
        <dbReference type="ARBA" id="ARBA00022840"/>
    </source>
</evidence>
<keyword evidence="6 10" id="KW-0133">Cell shape</keyword>
<dbReference type="SUPFAM" id="SSF53244">
    <property type="entry name" value="MurD-like peptide ligases, peptide-binding domain"/>
    <property type="match status" value="1"/>
</dbReference>
<organism evidence="15 16">
    <name type="scientific">Mangrovibacterium marinum</name>
    <dbReference type="NCBI Taxonomy" id="1639118"/>
    <lineage>
        <taxon>Bacteria</taxon>
        <taxon>Pseudomonadati</taxon>
        <taxon>Bacteroidota</taxon>
        <taxon>Bacteroidia</taxon>
        <taxon>Marinilabiliales</taxon>
        <taxon>Prolixibacteraceae</taxon>
        <taxon>Mangrovibacterium</taxon>
    </lineage>
</organism>
<gene>
    <name evidence="10" type="primary">murF</name>
    <name evidence="15" type="ORF">C8N47_10882</name>
</gene>
<dbReference type="Gene3D" id="3.40.1390.10">
    <property type="entry name" value="MurE/MurF, N-terminal domain"/>
    <property type="match status" value="1"/>
</dbReference>
<dbReference type="UniPathway" id="UPA00219"/>
<dbReference type="Pfam" id="PF02875">
    <property type="entry name" value="Mur_ligase_C"/>
    <property type="match status" value="1"/>
</dbReference>
<dbReference type="InterPro" id="IPR036565">
    <property type="entry name" value="Mur-like_cat_sf"/>
</dbReference>
<dbReference type="InterPro" id="IPR000713">
    <property type="entry name" value="Mur_ligase_N"/>
</dbReference>
<keyword evidence="16" id="KW-1185">Reference proteome</keyword>
<feature type="domain" description="Mur ligase central" evidence="14">
    <location>
        <begin position="104"/>
        <end position="286"/>
    </location>
</feature>
<dbReference type="AlphaFoldDB" id="A0A2T5C1L1"/>
<dbReference type="Gene3D" id="3.40.1190.10">
    <property type="entry name" value="Mur-like, catalytic domain"/>
    <property type="match status" value="1"/>
</dbReference>
<dbReference type="GO" id="GO:0071555">
    <property type="term" value="P:cell wall organization"/>
    <property type="evidence" value="ECO:0007669"/>
    <property type="project" value="UniProtKB-KW"/>
</dbReference>
<evidence type="ECO:0000256" key="9">
    <source>
        <dbReference type="ARBA" id="ARBA00023316"/>
    </source>
</evidence>
<evidence type="ECO:0000256" key="7">
    <source>
        <dbReference type="ARBA" id="ARBA00022984"/>
    </source>
</evidence>
<evidence type="ECO:0000256" key="1">
    <source>
        <dbReference type="ARBA" id="ARBA00022490"/>
    </source>
</evidence>
<evidence type="ECO:0000313" key="15">
    <source>
        <dbReference type="EMBL" id="PTN08525.1"/>
    </source>
</evidence>
<dbReference type="EMBL" id="QAAD01000008">
    <property type="protein sequence ID" value="PTN08525.1"/>
    <property type="molecule type" value="Genomic_DNA"/>
</dbReference>
<proteinExistence type="inferred from homology"/>
<dbReference type="GO" id="GO:0008360">
    <property type="term" value="P:regulation of cell shape"/>
    <property type="evidence" value="ECO:0007669"/>
    <property type="project" value="UniProtKB-KW"/>
</dbReference>
<comment type="function">
    <text evidence="10 11">Involved in cell wall formation. Catalyzes the final step in the synthesis of UDP-N-acetylmuramoyl-pentapeptide, the precursor of murein.</text>
</comment>
<dbReference type="Pfam" id="PF01225">
    <property type="entry name" value="Mur_ligase"/>
    <property type="match status" value="1"/>
</dbReference>
<dbReference type="InterPro" id="IPR051046">
    <property type="entry name" value="MurCDEF_CellWall_CoF430Synth"/>
</dbReference>
<evidence type="ECO:0000259" key="13">
    <source>
        <dbReference type="Pfam" id="PF02875"/>
    </source>
</evidence>
<dbReference type="Gene3D" id="3.90.190.20">
    <property type="entry name" value="Mur ligase, C-terminal domain"/>
    <property type="match status" value="1"/>
</dbReference>
<dbReference type="InterPro" id="IPR013221">
    <property type="entry name" value="Mur_ligase_cen"/>
</dbReference>
<evidence type="ECO:0000256" key="10">
    <source>
        <dbReference type="HAMAP-Rule" id="MF_02019"/>
    </source>
</evidence>
<dbReference type="SUPFAM" id="SSF63418">
    <property type="entry name" value="MurE/MurF N-terminal domain"/>
    <property type="match status" value="1"/>
</dbReference>